<evidence type="ECO:0000313" key="3">
    <source>
        <dbReference type="Proteomes" id="UP001215712"/>
    </source>
</evidence>
<dbReference type="AlphaFoldDB" id="A0AAD6N099"/>
<dbReference type="SUPFAM" id="SSF51735">
    <property type="entry name" value="NAD(P)-binding Rossmann-fold domains"/>
    <property type="match status" value="1"/>
</dbReference>
<comment type="caution">
    <text evidence="2">The sequence shown here is derived from an EMBL/GenBank/DDBJ whole genome shotgun (WGS) entry which is preliminary data.</text>
</comment>
<proteinExistence type="predicted"/>
<dbReference type="Proteomes" id="UP001215712">
    <property type="component" value="Unassembled WGS sequence"/>
</dbReference>
<dbReference type="InterPro" id="IPR008030">
    <property type="entry name" value="NmrA-like"/>
</dbReference>
<protein>
    <recommendedName>
        <fullName evidence="1">NmrA-like domain-containing protein</fullName>
    </recommendedName>
</protein>
<feature type="domain" description="NmrA-like" evidence="1">
    <location>
        <begin position="3"/>
        <end position="78"/>
    </location>
</feature>
<dbReference type="GO" id="GO:0005737">
    <property type="term" value="C:cytoplasm"/>
    <property type="evidence" value="ECO:0007669"/>
    <property type="project" value="TreeGrafter"/>
</dbReference>
<dbReference type="InterPro" id="IPR051783">
    <property type="entry name" value="NAD(P)-dependent_oxidoreduct"/>
</dbReference>
<dbReference type="PANTHER" id="PTHR48079:SF8">
    <property type="entry name" value="NAD(P)-BINDING DOMAIN-CONTAINING PROTEIN"/>
    <property type="match status" value="1"/>
</dbReference>
<evidence type="ECO:0000313" key="2">
    <source>
        <dbReference type="EMBL" id="KAJ5738949.1"/>
    </source>
</evidence>
<name>A0AAD6N099_9EURO</name>
<dbReference type="GO" id="GO:0004029">
    <property type="term" value="F:aldehyde dehydrogenase (NAD+) activity"/>
    <property type="evidence" value="ECO:0007669"/>
    <property type="project" value="TreeGrafter"/>
</dbReference>
<evidence type="ECO:0000259" key="1">
    <source>
        <dbReference type="Pfam" id="PF05368"/>
    </source>
</evidence>
<reference evidence="2" key="1">
    <citation type="journal article" date="2023" name="IMA Fungus">
        <title>Comparative genomic study of the Penicillium genus elucidates a diverse pangenome and 15 lateral gene transfer events.</title>
        <authorList>
            <person name="Petersen C."/>
            <person name="Sorensen T."/>
            <person name="Nielsen M.R."/>
            <person name="Sondergaard T.E."/>
            <person name="Sorensen J.L."/>
            <person name="Fitzpatrick D.A."/>
            <person name="Frisvad J.C."/>
            <person name="Nielsen K.L."/>
        </authorList>
    </citation>
    <scope>NUCLEOTIDE SEQUENCE</scope>
    <source>
        <strain evidence="2">IBT 17514</strain>
    </source>
</reference>
<sequence>MARIFLTGASGYIGGQVLHTLTSTHPEYEISVLLRDVAKAEIVSKKYPGVRVAVGDLDSSSLIEEEAREANVVVNAATYKHQGSIEAIVRGLSNRTQPGYLVQISGASLLSIPDIVNNTYGEASGKLYNDINDAVEIRDIIHKNAATRTADNYLVNLTSPKTALVFPPIIYGQGDGPVNQRSIQVPELSRVAIQTRQTVQVGKGESTWSNIHISDLGNVFAKLVEKGVENAEGALWNQDGLYLVGNNDVLSFGKISEIVAQAAHSLGLTDSTAVRSVSASEADELTGKGSVFWGTNARQSSQRSSELLGWIPKAHSLEQEIPLTVKAEAKRLGSL</sequence>
<reference evidence="2" key="2">
    <citation type="submission" date="2023-01" db="EMBL/GenBank/DDBJ databases">
        <authorList>
            <person name="Petersen C."/>
        </authorList>
    </citation>
    <scope>NUCLEOTIDE SEQUENCE</scope>
    <source>
        <strain evidence="2">IBT 17514</strain>
    </source>
</reference>
<dbReference type="EMBL" id="JAQJAN010000002">
    <property type="protein sequence ID" value="KAJ5738949.1"/>
    <property type="molecule type" value="Genomic_DNA"/>
</dbReference>
<organism evidence="2 3">
    <name type="scientific">Penicillium malachiteum</name>
    <dbReference type="NCBI Taxonomy" id="1324776"/>
    <lineage>
        <taxon>Eukaryota</taxon>
        <taxon>Fungi</taxon>
        <taxon>Dikarya</taxon>
        <taxon>Ascomycota</taxon>
        <taxon>Pezizomycotina</taxon>
        <taxon>Eurotiomycetes</taxon>
        <taxon>Eurotiomycetidae</taxon>
        <taxon>Eurotiales</taxon>
        <taxon>Aspergillaceae</taxon>
        <taxon>Penicillium</taxon>
    </lineage>
</organism>
<accession>A0AAD6N099</accession>
<dbReference type="Pfam" id="PF05368">
    <property type="entry name" value="NmrA"/>
    <property type="match status" value="1"/>
</dbReference>
<dbReference type="InterPro" id="IPR036291">
    <property type="entry name" value="NAD(P)-bd_dom_sf"/>
</dbReference>
<keyword evidence="3" id="KW-1185">Reference proteome</keyword>
<gene>
    <name evidence="2" type="ORF">N7493_002104</name>
</gene>
<dbReference type="Gene3D" id="3.40.50.720">
    <property type="entry name" value="NAD(P)-binding Rossmann-like Domain"/>
    <property type="match status" value="1"/>
</dbReference>
<dbReference type="PANTHER" id="PTHR48079">
    <property type="entry name" value="PROTEIN YEEZ"/>
    <property type="match status" value="1"/>
</dbReference>